<keyword evidence="3" id="KW-1185">Reference proteome</keyword>
<dbReference type="Proteomes" id="UP001283361">
    <property type="component" value="Unassembled WGS sequence"/>
</dbReference>
<gene>
    <name evidence="2" type="ORF">RRG08_058587</name>
</gene>
<comment type="caution">
    <text evidence="2">The sequence shown here is derived from an EMBL/GenBank/DDBJ whole genome shotgun (WGS) entry which is preliminary data.</text>
</comment>
<evidence type="ECO:0000256" key="1">
    <source>
        <dbReference type="SAM" id="Phobius"/>
    </source>
</evidence>
<evidence type="ECO:0000313" key="2">
    <source>
        <dbReference type="EMBL" id="KAK3804465.1"/>
    </source>
</evidence>
<name>A0AAE1EF90_9GAST</name>
<dbReference type="AlphaFoldDB" id="A0AAE1EF90"/>
<dbReference type="PANTHER" id="PTHR37916">
    <property type="entry name" value="CHITIN-BINDING TYPE-4 DOMAIN-CONTAINING PROTEIN"/>
    <property type="match status" value="1"/>
</dbReference>
<feature type="transmembrane region" description="Helical" evidence="1">
    <location>
        <begin position="26"/>
        <end position="47"/>
    </location>
</feature>
<reference evidence="2" key="1">
    <citation type="journal article" date="2023" name="G3 (Bethesda)">
        <title>A reference genome for the long-term kleptoplast-retaining sea slug Elysia crispata morphotype clarki.</title>
        <authorList>
            <person name="Eastman K.E."/>
            <person name="Pendleton A.L."/>
            <person name="Shaikh M.A."/>
            <person name="Suttiyut T."/>
            <person name="Ogas R."/>
            <person name="Tomko P."/>
            <person name="Gavelis G."/>
            <person name="Widhalm J.R."/>
            <person name="Wisecaver J.H."/>
        </authorList>
    </citation>
    <scope>NUCLEOTIDE SEQUENCE</scope>
    <source>
        <strain evidence="2">ECLA1</strain>
    </source>
</reference>
<accession>A0AAE1EF90</accession>
<evidence type="ECO:0000313" key="3">
    <source>
        <dbReference type="Proteomes" id="UP001283361"/>
    </source>
</evidence>
<keyword evidence="1" id="KW-0812">Transmembrane</keyword>
<organism evidence="2 3">
    <name type="scientific">Elysia crispata</name>
    <name type="common">lettuce slug</name>
    <dbReference type="NCBI Taxonomy" id="231223"/>
    <lineage>
        <taxon>Eukaryota</taxon>
        <taxon>Metazoa</taxon>
        <taxon>Spiralia</taxon>
        <taxon>Lophotrochozoa</taxon>
        <taxon>Mollusca</taxon>
        <taxon>Gastropoda</taxon>
        <taxon>Heterobranchia</taxon>
        <taxon>Euthyneura</taxon>
        <taxon>Panpulmonata</taxon>
        <taxon>Sacoglossa</taxon>
        <taxon>Placobranchoidea</taxon>
        <taxon>Plakobranchidae</taxon>
        <taxon>Elysia</taxon>
    </lineage>
</organism>
<keyword evidence="1" id="KW-0472">Membrane</keyword>
<sequence>MNVGRLDQCIAYWQHKDQDQDPKMKLFVLSLCVACVLVPAWCHLCLISPPQRGSMVGINKAGAADCILLKEPCGGRDERTSPVSLMPGERFVLTFQKNLDHFNKTSPGYFSVSLVEADRPHGESHEILKMADTSDPSLTLYSANITMPHMPGHMVLQARYVTNNPQAPPIFYQCADVHVGPRMFIKKIK</sequence>
<proteinExistence type="predicted"/>
<protein>
    <submittedName>
        <fullName evidence="2">Uncharacterized protein</fullName>
    </submittedName>
</protein>
<dbReference type="PANTHER" id="PTHR37916:SF1">
    <property type="entry name" value="COPPER ACQUISITION FACTOR BIM1-LIKE DOMAIN-CONTAINING PROTEIN"/>
    <property type="match status" value="1"/>
</dbReference>
<dbReference type="EMBL" id="JAWDGP010000007">
    <property type="protein sequence ID" value="KAK3804465.1"/>
    <property type="molecule type" value="Genomic_DNA"/>
</dbReference>
<keyword evidence="1" id="KW-1133">Transmembrane helix</keyword>